<name>A0A401TB77_CHIPU</name>
<dbReference type="Gene3D" id="1.10.510.10">
    <property type="entry name" value="Transferase(Phosphotransferase) domain 1"/>
    <property type="match status" value="1"/>
</dbReference>
<dbReference type="Proteomes" id="UP000287033">
    <property type="component" value="Unassembled WGS sequence"/>
</dbReference>
<evidence type="ECO:0000313" key="3">
    <source>
        <dbReference type="Proteomes" id="UP000287033"/>
    </source>
</evidence>
<feature type="domain" description="Protein kinase" evidence="1">
    <location>
        <begin position="1"/>
        <end position="40"/>
    </location>
</feature>
<dbReference type="InterPro" id="IPR000719">
    <property type="entry name" value="Prot_kinase_dom"/>
</dbReference>
<dbReference type="InterPro" id="IPR011009">
    <property type="entry name" value="Kinase-like_dom_sf"/>
</dbReference>
<organism evidence="2 3">
    <name type="scientific">Chiloscyllium punctatum</name>
    <name type="common">Brownbanded bambooshark</name>
    <name type="synonym">Hemiscyllium punctatum</name>
    <dbReference type="NCBI Taxonomy" id="137246"/>
    <lineage>
        <taxon>Eukaryota</taxon>
        <taxon>Metazoa</taxon>
        <taxon>Chordata</taxon>
        <taxon>Craniata</taxon>
        <taxon>Vertebrata</taxon>
        <taxon>Chondrichthyes</taxon>
        <taxon>Elasmobranchii</taxon>
        <taxon>Galeomorphii</taxon>
        <taxon>Galeoidea</taxon>
        <taxon>Orectolobiformes</taxon>
        <taxon>Hemiscylliidae</taxon>
        <taxon>Chiloscyllium</taxon>
    </lineage>
</organism>
<feature type="non-terminal residue" evidence="2">
    <location>
        <position position="1"/>
    </location>
</feature>
<dbReference type="EMBL" id="BEZZ01020851">
    <property type="protein sequence ID" value="GCC39926.1"/>
    <property type="molecule type" value="Genomic_DNA"/>
</dbReference>
<sequence>NGVVHRDLKLENILLDENYNIKTPWSGMGLPKPFHTASLF</sequence>
<protein>
    <recommendedName>
        <fullName evidence="1">Protein kinase domain-containing protein</fullName>
    </recommendedName>
</protein>
<comment type="caution">
    <text evidence="2">The sequence shown here is derived from an EMBL/GenBank/DDBJ whole genome shotgun (WGS) entry which is preliminary data.</text>
</comment>
<dbReference type="InterPro" id="IPR008271">
    <property type="entry name" value="Ser/Thr_kinase_AS"/>
</dbReference>
<dbReference type="GO" id="GO:0004672">
    <property type="term" value="F:protein kinase activity"/>
    <property type="evidence" value="ECO:0007669"/>
    <property type="project" value="InterPro"/>
</dbReference>
<keyword evidence="3" id="KW-1185">Reference proteome</keyword>
<evidence type="ECO:0000313" key="2">
    <source>
        <dbReference type="EMBL" id="GCC39926.1"/>
    </source>
</evidence>
<dbReference type="AlphaFoldDB" id="A0A401TB77"/>
<evidence type="ECO:0000259" key="1">
    <source>
        <dbReference type="PROSITE" id="PS50011"/>
    </source>
</evidence>
<gene>
    <name evidence="2" type="ORF">chiPu_0023435</name>
</gene>
<dbReference type="OrthoDB" id="1668230at2759"/>
<reference evidence="2 3" key="1">
    <citation type="journal article" date="2018" name="Nat. Ecol. Evol.">
        <title>Shark genomes provide insights into elasmobranch evolution and the origin of vertebrates.</title>
        <authorList>
            <person name="Hara Y"/>
            <person name="Yamaguchi K"/>
            <person name="Onimaru K"/>
            <person name="Kadota M"/>
            <person name="Koyanagi M"/>
            <person name="Keeley SD"/>
            <person name="Tatsumi K"/>
            <person name="Tanaka K"/>
            <person name="Motone F"/>
            <person name="Kageyama Y"/>
            <person name="Nozu R"/>
            <person name="Adachi N"/>
            <person name="Nishimura O"/>
            <person name="Nakagawa R"/>
            <person name="Tanegashima C"/>
            <person name="Kiyatake I"/>
            <person name="Matsumoto R"/>
            <person name="Murakumo K"/>
            <person name="Nishida K"/>
            <person name="Terakita A"/>
            <person name="Kuratani S"/>
            <person name="Sato K"/>
            <person name="Hyodo S Kuraku.S."/>
        </authorList>
    </citation>
    <scope>NUCLEOTIDE SEQUENCE [LARGE SCALE GENOMIC DNA]</scope>
</reference>
<dbReference type="GO" id="GO:0005524">
    <property type="term" value="F:ATP binding"/>
    <property type="evidence" value="ECO:0007669"/>
    <property type="project" value="InterPro"/>
</dbReference>
<dbReference type="PROSITE" id="PS50011">
    <property type="entry name" value="PROTEIN_KINASE_DOM"/>
    <property type="match status" value="1"/>
</dbReference>
<dbReference type="PROSITE" id="PS00108">
    <property type="entry name" value="PROTEIN_KINASE_ST"/>
    <property type="match status" value="1"/>
</dbReference>
<accession>A0A401TB77</accession>
<dbReference type="SUPFAM" id="SSF56112">
    <property type="entry name" value="Protein kinase-like (PK-like)"/>
    <property type="match status" value="1"/>
</dbReference>
<proteinExistence type="predicted"/>